<proteinExistence type="evidence at transcript level"/>
<protein>
    <submittedName>
        <fullName evidence="2">Uncharacterized protein</fullName>
    </submittedName>
</protein>
<name>C4IZM7_MAIZE</name>
<evidence type="ECO:0000256" key="1">
    <source>
        <dbReference type="SAM" id="MobiDB-lite"/>
    </source>
</evidence>
<organism evidence="2">
    <name type="scientific">Zea mays</name>
    <name type="common">Maize</name>
    <dbReference type="NCBI Taxonomy" id="4577"/>
    <lineage>
        <taxon>Eukaryota</taxon>
        <taxon>Viridiplantae</taxon>
        <taxon>Streptophyta</taxon>
        <taxon>Embryophyta</taxon>
        <taxon>Tracheophyta</taxon>
        <taxon>Spermatophyta</taxon>
        <taxon>Magnoliopsida</taxon>
        <taxon>Liliopsida</taxon>
        <taxon>Poales</taxon>
        <taxon>Poaceae</taxon>
        <taxon>PACMAD clade</taxon>
        <taxon>Panicoideae</taxon>
        <taxon>Andropogonodae</taxon>
        <taxon>Andropogoneae</taxon>
        <taxon>Tripsacinae</taxon>
        <taxon>Zea</taxon>
    </lineage>
</organism>
<dbReference type="AlphaFoldDB" id="C4IZM7"/>
<sequence>MRASKQATLPCACDELDDRAEEQERAVEGQADVPPVPPEQPVQHLEPLDDMVPEVRLLPLLPGPVLHVENADEVRRPAAHQPVQELEQYAAQHPQLRERVGQGQEHLSHLVGRAAEPSVVGGAAVPEQAGEPRLGCARLLVLLHFHVPPDADRLRRSILVGDDDAAGL</sequence>
<reference evidence="2" key="2">
    <citation type="submission" date="2012-06" db="EMBL/GenBank/DDBJ databases">
        <authorList>
            <person name="Yu Y."/>
            <person name="Currie J."/>
            <person name="Lomeli R."/>
            <person name="Angelova A."/>
            <person name="Collura K."/>
            <person name="Wissotski M."/>
            <person name="Campos D."/>
            <person name="Kudrna D."/>
            <person name="Golser W."/>
            <person name="Ashely E."/>
            <person name="Descour A."/>
            <person name="Fernandes J."/>
            <person name="Soderlund C."/>
            <person name="Walbot V."/>
        </authorList>
    </citation>
    <scope>NUCLEOTIDE SEQUENCE</scope>
    <source>
        <strain evidence="2">B73</strain>
    </source>
</reference>
<accession>C4IZM7</accession>
<reference evidence="2" key="1">
    <citation type="journal article" date="2009" name="PLoS Genet.">
        <title>Sequencing, mapping, and analysis of 27,455 maize full-length cDNAs.</title>
        <authorList>
            <person name="Soderlund C."/>
            <person name="Descour A."/>
            <person name="Kudrna D."/>
            <person name="Bomhoff M."/>
            <person name="Boyd L."/>
            <person name="Currie J."/>
            <person name="Angelova A."/>
            <person name="Collura K."/>
            <person name="Wissotski M."/>
            <person name="Ashley E."/>
            <person name="Morrow D."/>
            <person name="Fernandes J."/>
            <person name="Walbot V."/>
            <person name="Yu Y."/>
        </authorList>
    </citation>
    <scope>NUCLEOTIDE SEQUENCE</scope>
    <source>
        <strain evidence="2">B73</strain>
    </source>
</reference>
<evidence type="ECO:0000313" key="2">
    <source>
        <dbReference type="EMBL" id="ACR34377.1"/>
    </source>
</evidence>
<dbReference type="EMBL" id="BT084024">
    <property type="protein sequence ID" value="ACR34377.1"/>
    <property type="molecule type" value="mRNA"/>
</dbReference>
<feature type="region of interest" description="Disordered" evidence="1">
    <location>
        <begin position="1"/>
        <end position="43"/>
    </location>
</feature>